<evidence type="ECO:0000256" key="1">
    <source>
        <dbReference type="PROSITE-ProRule" id="PRU00339"/>
    </source>
</evidence>
<evidence type="ECO:0000313" key="3">
    <source>
        <dbReference type="Proteomes" id="UP000515297"/>
    </source>
</evidence>
<dbReference type="InterPro" id="IPR011990">
    <property type="entry name" value="TPR-like_helical_dom_sf"/>
</dbReference>
<dbReference type="Gene3D" id="2.60.120.620">
    <property type="entry name" value="q2cbj1_9rhob like domain"/>
    <property type="match status" value="1"/>
</dbReference>
<evidence type="ECO:0000313" key="2">
    <source>
        <dbReference type="EMBL" id="QNE04902.1"/>
    </source>
</evidence>
<dbReference type="PANTHER" id="PTHR12558:SF13">
    <property type="entry name" value="CELL DIVISION CYCLE PROTEIN 27 HOMOLOG"/>
    <property type="match status" value="1"/>
</dbReference>
<name>A0A7G6VT37_9SPHN</name>
<dbReference type="RefSeq" id="WP_185884143.1">
    <property type="nucleotide sequence ID" value="NZ_CP060052.1"/>
</dbReference>
<reference evidence="2 3" key="1">
    <citation type="submission" date="2020-08" db="EMBL/GenBank/DDBJ databases">
        <authorList>
            <person name="Liu G."/>
            <person name="Sun C."/>
        </authorList>
    </citation>
    <scope>NUCLEOTIDE SEQUENCE [LARGE SCALE GENOMIC DNA]</scope>
    <source>
        <strain evidence="2 3">OT19</strain>
    </source>
</reference>
<dbReference type="SMART" id="SM00028">
    <property type="entry name" value="TPR"/>
    <property type="match status" value="5"/>
</dbReference>
<dbReference type="PROSITE" id="PS50005">
    <property type="entry name" value="TPR"/>
    <property type="match status" value="2"/>
</dbReference>
<feature type="repeat" description="TPR" evidence="1">
    <location>
        <begin position="112"/>
        <end position="145"/>
    </location>
</feature>
<sequence length="562" mass="61124">MSDRRTGLSPQAWHERAVAAERGGSPAEAIAIYREALAQHPGHADLLNSAGNLHMRSGDPAAAAELFTQALAARPGTLAMAINAAVALTRAGRPREAAALLEDFTRAGARDPRFHSARANALRAIDRLDEAADAYDSALALDPARVLALHGRARIALERAEPDAPARFDHALQVHNADPNAWLGKAQALDDAGDAQGARSIAEQLVAQAPGWHDGLRFLAQLRLAAGERDFAGHLAEASRQLPQDEGIVFLHGELLAGIDRNAEAADIVRSARRRLPDQERLALLEAIYAGAAGDDAGAEVLFAALTADSFERHLHEARHRIRQGEHDRAETLLAKALAMQPWDIGAWALRGIVWRLIGDRRADWLHEQAGLHALRPLESDPAVLDDAARVLHRLHDRSVFPLGQSLRGGTQTRGRLFHRMEPELRRLAEAIRTTLEVHRAGLPATDETHPLLRWRDRPWRIEGSWSVRLAGGGDHHTGHIHPQGILSSALYLELPALGEETGEALLELGRPPADLRLDLPPLAVFRPRSGHLALFPSTLYHGTTPFGAGRRMTVAFDVTGL</sequence>
<dbReference type="InterPro" id="IPR019734">
    <property type="entry name" value="TPR_rpt"/>
</dbReference>
<dbReference type="Proteomes" id="UP000515297">
    <property type="component" value="Chromosome"/>
</dbReference>
<feature type="repeat" description="TPR" evidence="1">
    <location>
        <begin position="44"/>
        <end position="77"/>
    </location>
</feature>
<dbReference type="Pfam" id="PF13428">
    <property type="entry name" value="TPR_14"/>
    <property type="match status" value="1"/>
</dbReference>
<protein>
    <submittedName>
        <fullName evidence="2">Tetratricopeptide repeat protein</fullName>
    </submittedName>
</protein>
<dbReference type="InterPro" id="IPR012668">
    <property type="entry name" value="CHP02466"/>
</dbReference>
<dbReference type="Gene3D" id="1.25.40.10">
    <property type="entry name" value="Tetratricopeptide repeat domain"/>
    <property type="match status" value="3"/>
</dbReference>
<dbReference type="Pfam" id="PF13759">
    <property type="entry name" value="2OG-FeII_Oxy_5"/>
    <property type="match status" value="1"/>
</dbReference>
<dbReference type="PANTHER" id="PTHR12558">
    <property type="entry name" value="CELL DIVISION CYCLE 16,23,27"/>
    <property type="match status" value="1"/>
</dbReference>
<accession>A0A7G6VT37</accession>
<dbReference type="EMBL" id="CP060052">
    <property type="protein sequence ID" value="QNE04902.1"/>
    <property type="molecule type" value="Genomic_DNA"/>
</dbReference>
<organism evidence="2 3">
    <name type="scientific">Croceicoccus marinus</name>
    <dbReference type="NCBI Taxonomy" id="450378"/>
    <lineage>
        <taxon>Bacteria</taxon>
        <taxon>Pseudomonadati</taxon>
        <taxon>Pseudomonadota</taxon>
        <taxon>Alphaproteobacteria</taxon>
        <taxon>Sphingomonadales</taxon>
        <taxon>Erythrobacteraceae</taxon>
        <taxon>Croceicoccus</taxon>
    </lineage>
</organism>
<gene>
    <name evidence="2" type="ORF">H4O24_13445</name>
</gene>
<dbReference type="Pfam" id="PF14559">
    <property type="entry name" value="TPR_19"/>
    <property type="match status" value="1"/>
</dbReference>
<proteinExistence type="predicted"/>
<dbReference type="SUPFAM" id="SSF48452">
    <property type="entry name" value="TPR-like"/>
    <property type="match status" value="3"/>
</dbReference>
<dbReference type="AlphaFoldDB" id="A0A7G6VT37"/>
<keyword evidence="1" id="KW-0802">TPR repeat</keyword>